<name>A0A835CLG8_9FABA</name>
<sequence length="69" mass="7819">MGEGKVCVGHRGHHDEALGCILRGFVVKEKEMGHVQCTCHHRVAMFTINKKTWRALRTCGGKQERKVCE</sequence>
<keyword evidence="2" id="KW-1185">Reference proteome</keyword>
<gene>
    <name evidence="1" type="ORF">G2W53_000297</name>
</gene>
<dbReference type="EMBL" id="JAAIUW010000001">
    <property type="protein sequence ID" value="KAF7843392.1"/>
    <property type="molecule type" value="Genomic_DNA"/>
</dbReference>
<evidence type="ECO:0000313" key="1">
    <source>
        <dbReference type="EMBL" id="KAF7843392.1"/>
    </source>
</evidence>
<dbReference type="Proteomes" id="UP000634136">
    <property type="component" value="Unassembled WGS sequence"/>
</dbReference>
<reference evidence="1" key="1">
    <citation type="submission" date="2020-09" db="EMBL/GenBank/DDBJ databases">
        <title>Genome-Enabled Discovery of Anthraquinone Biosynthesis in Senna tora.</title>
        <authorList>
            <person name="Kang S.-H."/>
            <person name="Pandey R.P."/>
            <person name="Lee C.-M."/>
            <person name="Sim J.-S."/>
            <person name="Jeong J.-T."/>
            <person name="Choi B.-S."/>
            <person name="Jung M."/>
            <person name="Ginzburg D."/>
            <person name="Zhao K."/>
            <person name="Won S.Y."/>
            <person name="Oh T.-J."/>
            <person name="Yu Y."/>
            <person name="Kim N.-H."/>
            <person name="Lee O.R."/>
            <person name="Lee T.-H."/>
            <person name="Bashyal P."/>
            <person name="Kim T.-S."/>
            <person name="Lee W.-H."/>
            <person name="Kawkins C."/>
            <person name="Kim C.-K."/>
            <person name="Kim J.S."/>
            <person name="Ahn B.O."/>
            <person name="Rhee S.Y."/>
            <person name="Sohng J.K."/>
        </authorList>
    </citation>
    <scope>NUCLEOTIDE SEQUENCE</scope>
    <source>
        <tissue evidence="1">Leaf</tissue>
    </source>
</reference>
<evidence type="ECO:0000313" key="2">
    <source>
        <dbReference type="Proteomes" id="UP000634136"/>
    </source>
</evidence>
<dbReference type="AlphaFoldDB" id="A0A835CLG8"/>
<accession>A0A835CLG8</accession>
<proteinExistence type="predicted"/>
<organism evidence="1 2">
    <name type="scientific">Senna tora</name>
    <dbReference type="NCBI Taxonomy" id="362788"/>
    <lineage>
        <taxon>Eukaryota</taxon>
        <taxon>Viridiplantae</taxon>
        <taxon>Streptophyta</taxon>
        <taxon>Embryophyta</taxon>
        <taxon>Tracheophyta</taxon>
        <taxon>Spermatophyta</taxon>
        <taxon>Magnoliopsida</taxon>
        <taxon>eudicotyledons</taxon>
        <taxon>Gunneridae</taxon>
        <taxon>Pentapetalae</taxon>
        <taxon>rosids</taxon>
        <taxon>fabids</taxon>
        <taxon>Fabales</taxon>
        <taxon>Fabaceae</taxon>
        <taxon>Caesalpinioideae</taxon>
        <taxon>Cassia clade</taxon>
        <taxon>Senna</taxon>
    </lineage>
</organism>
<comment type="caution">
    <text evidence="1">The sequence shown here is derived from an EMBL/GenBank/DDBJ whole genome shotgun (WGS) entry which is preliminary data.</text>
</comment>
<protein>
    <submittedName>
        <fullName evidence="1">Uncharacterized protein</fullName>
    </submittedName>
</protein>